<dbReference type="Pfam" id="PF04055">
    <property type="entry name" value="Radical_SAM"/>
    <property type="match status" value="1"/>
</dbReference>
<dbReference type="Gene3D" id="3.40.50.280">
    <property type="entry name" value="Cobalamin-binding domain"/>
    <property type="match status" value="1"/>
</dbReference>
<accession>A0A1E3X7N6</accession>
<dbReference type="SUPFAM" id="SSF102114">
    <property type="entry name" value="Radical SAM enzymes"/>
    <property type="match status" value="1"/>
</dbReference>
<gene>
    <name evidence="7" type="ORF">SCARUB_03225</name>
</gene>
<dbReference type="PANTHER" id="PTHR43409">
    <property type="entry name" value="ANAEROBIC MAGNESIUM-PROTOPORPHYRIN IX MONOMETHYL ESTER CYCLASE-RELATED"/>
    <property type="match status" value="1"/>
</dbReference>
<dbReference type="InterPro" id="IPR006638">
    <property type="entry name" value="Elp3/MiaA/NifB-like_rSAM"/>
</dbReference>
<proteinExistence type="predicted"/>
<dbReference type="GO" id="GO:0051536">
    <property type="term" value="F:iron-sulfur cluster binding"/>
    <property type="evidence" value="ECO:0007669"/>
    <property type="project" value="UniProtKB-KW"/>
</dbReference>
<feature type="domain" description="Radical SAM core" evidence="6">
    <location>
        <begin position="167"/>
        <end position="391"/>
    </location>
</feature>
<dbReference type="InterPro" id="IPR007197">
    <property type="entry name" value="rSAM"/>
</dbReference>
<dbReference type="PATRIC" id="fig|1872076.5.peg.3829"/>
<keyword evidence="3" id="KW-0479">Metal-binding</keyword>
<comment type="cofactor">
    <cofactor evidence="1">
        <name>[4Fe-4S] cluster</name>
        <dbReference type="ChEBI" id="CHEBI:49883"/>
    </cofactor>
</comment>
<keyword evidence="2" id="KW-0949">S-adenosyl-L-methionine</keyword>
<evidence type="ECO:0000256" key="4">
    <source>
        <dbReference type="ARBA" id="ARBA00023004"/>
    </source>
</evidence>
<dbReference type="CDD" id="cd01335">
    <property type="entry name" value="Radical_SAM"/>
    <property type="match status" value="1"/>
</dbReference>
<organism evidence="7 8">
    <name type="scientific">Candidatus Scalindua rubra</name>
    <dbReference type="NCBI Taxonomy" id="1872076"/>
    <lineage>
        <taxon>Bacteria</taxon>
        <taxon>Pseudomonadati</taxon>
        <taxon>Planctomycetota</taxon>
        <taxon>Candidatus Brocadiia</taxon>
        <taxon>Candidatus Brocadiales</taxon>
        <taxon>Candidatus Scalinduaceae</taxon>
        <taxon>Candidatus Scalindua</taxon>
    </lineage>
</organism>
<dbReference type="SMART" id="SM00729">
    <property type="entry name" value="Elp3"/>
    <property type="match status" value="1"/>
</dbReference>
<dbReference type="AlphaFoldDB" id="A0A1E3X7N6"/>
<keyword evidence="5" id="KW-0411">Iron-sulfur</keyword>
<dbReference type="InterPro" id="IPR058240">
    <property type="entry name" value="rSAM_sf"/>
</dbReference>
<comment type="caution">
    <text evidence="7">The sequence shown here is derived from an EMBL/GenBank/DDBJ whole genome shotgun (WGS) entry which is preliminary data.</text>
</comment>
<evidence type="ECO:0000256" key="1">
    <source>
        <dbReference type="ARBA" id="ARBA00001966"/>
    </source>
</evidence>
<dbReference type="SFLD" id="SFLDG01082">
    <property type="entry name" value="B12-binding_domain_containing"/>
    <property type="match status" value="1"/>
</dbReference>
<dbReference type="GO" id="GO:0046872">
    <property type="term" value="F:metal ion binding"/>
    <property type="evidence" value="ECO:0007669"/>
    <property type="project" value="UniProtKB-KW"/>
</dbReference>
<keyword evidence="4" id="KW-0408">Iron</keyword>
<evidence type="ECO:0000256" key="5">
    <source>
        <dbReference type="ARBA" id="ARBA00023014"/>
    </source>
</evidence>
<evidence type="ECO:0000313" key="8">
    <source>
        <dbReference type="Proteomes" id="UP000094056"/>
    </source>
</evidence>
<dbReference type="GO" id="GO:0003824">
    <property type="term" value="F:catalytic activity"/>
    <property type="evidence" value="ECO:0007669"/>
    <property type="project" value="InterPro"/>
</dbReference>
<evidence type="ECO:0000256" key="2">
    <source>
        <dbReference type="ARBA" id="ARBA00022691"/>
    </source>
</evidence>
<evidence type="ECO:0000259" key="6">
    <source>
        <dbReference type="PROSITE" id="PS51918"/>
    </source>
</evidence>
<evidence type="ECO:0000256" key="3">
    <source>
        <dbReference type="ARBA" id="ARBA00022723"/>
    </source>
</evidence>
<name>A0A1E3X7N6_9BACT</name>
<dbReference type="EMBL" id="MAYW01000103">
    <property type="protein sequence ID" value="ODS31645.1"/>
    <property type="molecule type" value="Genomic_DNA"/>
</dbReference>
<dbReference type="InterPro" id="IPR051198">
    <property type="entry name" value="BchE-like"/>
</dbReference>
<sequence>MNDLTASKLSRRRIRNRKRILIVNCYFDYTRLSVPRPFKAPQAMAPVYLAGAFSAELCDIRMYNEQYSGPLEDEHLISWPDMLVMTGLTSAFDRMLHLTAYARTKNANVIVVAGGSPVRAIPNYSRRFFDYACCGDIEEMNEVIADAFGKDYVAQEMLPRYDLAYWTQSRRIGYAETSRNCNFRCPFCVLTGEGVGYQKYDLEYIQKQIIAMGKKKHILFLDNNFYGNNRKFFLERLELIKDMRKAGFFRDWAALVTNDFFYKDENLKLVHDAGCFGLFTGIEAFDTQWLQNNKVQNIRFPQVELIRKSLDAGVVFHYGLIMDVTTRRIADLRQELDFIISTPDITLPGYLVPPIPILGTPFFYESLAKGAILPETKLRDLDSVTLSLRPLDPIDGVADFFRNIQGLYGYRLRVLKHSLGFYKRYRSKLTNFHMLVALNSSLLLCAERLITSRSWADTKYKRARRHRNVSTRGPLDDAYKPAFCVESLYEDYFKPTMVTDKDGYLAEELAEDLLVAQKVD</sequence>
<evidence type="ECO:0000313" key="7">
    <source>
        <dbReference type="EMBL" id="ODS31645.1"/>
    </source>
</evidence>
<reference evidence="7 8" key="1">
    <citation type="submission" date="2016-07" db="EMBL/GenBank/DDBJ databases">
        <title>Draft genome of Scalindua rubra, obtained from a brine-seawater interface in the Red Sea, sheds light on salt adaptation in anammox bacteria.</title>
        <authorList>
            <person name="Speth D.R."/>
            <person name="Lagkouvardos I."/>
            <person name="Wang Y."/>
            <person name="Qian P.-Y."/>
            <person name="Dutilh B.E."/>
            <person name="Jetten M.S."/>
        </authorList>
    </citation>
    <scope>NUCLEOTIDE SEQUENCE [LARGE SCALE GENOMIC DNA]</scope>
    <source>
        <strain evidence="7">BSI-1</strain>
    </source>
</reference>
<dbReference type="Proteomes" id="UP000094056">
    <property type="component" value="Unassembled WGS sequence"/>
</dbReference>
<dbReference type="PROSITE" id="PS51918">
    <property type="entry name" value="RADICAL_SAM"/>
    <property type="match status" value="1"/>
</dbReference>
<protein>
    <recommendedName>
        <fullName evidence="6">Radical SAM core domain-containing protein</fullName>
    </recommendedName>
</protein>
<dbReference type="SFLD" id="SFLDS00029">
    <property type="entry name" value="Radical_SAM"/>
    <property type="match status" value="1"/>
</dbReference>